<proteinExistence type="predicted"/>
<evidence type="ECO:0000313" key="1">
    <source>
        <dbReference type="EMBL" id="KGM35319.1"/>
    </source>
</evidence>
<protein>
    <submittedName>
        <fullName evidence="1">Uncharacterized protein</fullName>
    </submittedName>
</protein>
<accession>A0A0A0DB51</accession>
<reference evidence="1 2" key="1">
    <citation type="submission" date="2014-01" db="EMBL/GenBank/DDBJ databases">
        <title>Genome sequence determination for a cystic fibrosis isolate, Inquilinus limosus.</title>
        <authorList>
            <person name="Pino M."/>
            <person name="Di Conza J."/>
            <person name="Gutkind G."/>
        </authorList>
    </citation>
    <scope>NUCLEOTIDE SEQUENCE [LARGE SCALE GENOMIC DNA]</scope>
    <source>
        <strain evidence="1 2">MP06</strain>
    </source>
</reference>
<evidence type="ECO:0000313" key="2">
    <source>
        <dbReference type="Proteomes" id="UP000029995"/>
    </source>
</evidence>
<comment type="caution">
    <text evidence="1">The sequence shown here is derived from an EMBL/GenBank/DDBJ whole genome shotgun (WGS) entry which is preliminary data.</text>
</comment>
<dbReference type="Proteomes" id="UP000029995">
    <property type="component" value="Unassembled WGS sequence"/>
</dbReference>
<dbReference type="AlphaFoldDB" id="A0A0A0DB51"/>
<name>A0A0A0DB51_9PROT</name>
<organism evidence="1 2">
    <name type="scientific">Inquilinus limosus MP06</name>
    <dbReference type="NCBI Taxonomy" id="1398085"/>
    <lineage>
        <taxon>Bacteria</taxon>
        <taxon>Pseudomonadati</taxon>
        <taxon>Pseudomonadota</taxon>
        <taxon>Alphaproteobacteria</taxon>
        <taxon>Rhodospirillales</taxon>
        <taxon>Rhodospirillaceae</taxon>
        <taxon>Inquilinus</taxon>
    </lineage>
</organism>
<sequence length="68" mass="7856">MRLSDVSPLSGIVAKCGKCSRRRELDRRELMRRFGEDARLFRIEMALRCTGCGSEVACRIELRAPRRD</sequence>
<gene>
    <name evidence="1" type="ORF">P409_05250</name>
</gene>
<dbReference type="EMBL" id="JANX01000035">
    <property type="protein sequence ID" value="KGM35319.1"/>
    <property type="molecule type" value="Genomic_DNA"/>
</dbReference>